<dbReference type="InterPro" id="IPR006671">
    <property type="entry name" value="Cyclin_N"/>
</dbReference>
<protein>
    <recommendedName>
        <fullName evidence="2">Cyclin N-terminal domain-containing protein</fullName>
    </recommendedName>
</protein>
<evidence type="ECO:0000313" key="3">
    <source>
        <dbReference type="EMBL" id="KAJ4484539.1"/>
    </source>
</evidence>
<reference evidence="3" key="1">
    <citation type="submission" date="2022-08" db="EMBL/GenBank/DDBJ databases">
        <title>A Global Phylogenomic Analysis of the Shiitake Genus Lentinula.</title>
        <authorList>
            <consortium name="DOE Joint Genome Institute"/>
            <person name="Sierra-Patev S."/>
            <person name="Min B."/>
            <person name="Naranjo-Ortiz M."/>
            <person name="Looney B."/>
            <person name="Konkel Z."/>
            <person name="Slot J.C."/>
            <person name="Sakamoto Y."/>
            <person name="Steenwyk J.L."/>
            <person name="Rokas A."/>
            <person name="Carro J."/>
            <person name="Camarero S."/>
            <person name="Ferreira P."/>
            <person name="Molpeceres G."/>
            <person name="Ruiz-Duenas F.J."/>
            <person name="Serrano A."/>
            <person name="Henrissat B."/>
            <person name="Drula E."/>
            <person name="Hughes K.W."/>
            <person name="Mata J.L."/>
            <person name="Ishikawa N.K."/>
            <person name="Vargas-Isla R."/>
            <person name="Ushijima S."/>
            <person name="Smith C.A."/>
            <person name="Ahrendt S."/>
            <person name="Andreopoulos W."/>
            <person name="He G."/>
            <person name="Labutti K."/>
            <person name="Lipzen A."/>
            <person name="Ng V."/>
            <person name="Riley R."/>
            <person name="Sandor L."/>
            <person name="Barry K."/>
            <person name="Martinez A.T."/>
            <person name="Xiao Y."/>
            <person name="Gibbons J.G."/>
            <person name="Terashima K."/>
            <person name="Grigoriev I.V."/>
            <person name="Hibbett D.S."/>
        </authorList>
    </citation>
    <scope>NUCLEOTIDE SEQUENCE</scope>
    <source>
        <strain evidence="3">RHP3577 ss4</strain>
    </source>
</reference>
<dbReference type="Pfam" id="PF00134">
    <property type="entry name" value="Cyclin_N"/>
    <property type="match status" value="1"/>
</dbReference>
<sequence>MTALTNPFVSHYNSSFKKSSTTTFTHGTRASRIDYLNTSRVHRASLVDASEHSPALLELIDVDLSAHLIDHVVDCVTDVVDFVMRRHRPLSKDKFVERCIALRHLRIFVKMLLARSGVKTPIVLAALVYIERAKYRLQSIMSGLEFPLEQIFLGALTTASKYLNDLTIKNFHWEVSTLIFSAREIGEFELVFLRCLRWDLRLSEEDIMSHYAGICTDVDPYFSHPQYFHVSTRRQNRHRSIEPDTSDDSIDLESSDTDSSGDISLLYTATLRKNAQKQKSPFRKWFKALRRSRKSDS</sequence>
<evidence type="ECO:0000313" key="4">
    <source>
        <dbReference type="Proteomes" id="UP001150217"/>
    </source>
</evidence>
<evidence type="ECO:0000256" key="1">
    <source>
        <dbReference type="SAM" id="MobiDB-lite"/>
    </source>
</evidence>
<dbReference type="PANTHER" id="PTHR15615">
    <property type="match status" value="1"/>
</dbReference>
<dbReference type="CDD" id="cd20557">
    <property type="entry name" value="CYCLIN_ScPCL1-like"/>
    <property type="match status" value="1"/>
</dbReference>
<dbReference type="SUPFAM" id="SSF47954">
    <property type="entry name" value="Cyclin-like"/>
    <property type="match status" value="1"/>
</dbReference>
<dbReference type="InterPro" id="IPR013922">
    <property type="entry name" value="Cyclin_PHO80-like"/>
</dbReference>
<comment type="caution">
    <text evidence="3">The sequence shown here is derived from an EMBL/GenBank/DDBJ whole genome shotgun (WGS) entry which is preliminary data.</text>
</comment>
<evidence type="ECO:0000259" key="2">
    <source>
        <dbReference type="Pfam" id="PF00134"/>
    </source>
</evidence>
<feature type="domain" description="Cyclin N-terminal" evidence="2">
    <location>
        <begin position="113"/>
        <end position="201"/>
    </location>
</feature>
<organism evidence="3 4">
    <name type="scientific">Lentinula lateritia</name>
    <dbReference type="NCBI Taxonomy" id="40482"/>
    <lineage>
        <taxon>Eukaryota</taxon>
        <taxon>Fungi</taxon>
        <taxon>Dikarya</taxon>
        <taxon>Basidiomycota</taxon>
        <taxon>Agaricomycotina</taxon>
        <taxon>Agaricomycetes</taxon>
        <taxon>Agaricomycetidae</taxon>
        <taxon>Agaricales</taxon>
        <taxon>Marasmiineae</taxon>
        <taxon>Omphalotaceae</taxon>
        <taxon>Lentinula</taxon>
    </lineage>
</organism>
<dbReference type="Proteomes" id="UP001150217">
    <property type="component" value="Unassembled WGS sequence"/>
</dbReference>
<proteinExistence type="predicted"/>
<feature type="region of interest" description="Disordered" evidence="1">
    <location>
        <begin position="233"/>
        <end position="261"/>
    </location>
</feature>
<gene>
    <name evidence="3" type="ORF">C8R41DRAFT_769359</name>
</gene>
<feature type="compositionally biased region" description="Acidic residues" evidence="1">
    <location>
        <begin position="244"/>
        <end position="256"/>
    </location>
</feature>
<accession>A0ABQ8VG26</accession>
<dbReference type="PANTHER" id="PTHR15615:SF10">
    <property type="entry name" value="PHO85 CYCLIN-2-RELATED"/>
    <property type="match status" value="1"/>
</dbReference>
<dbReference type="InterPro" id="IPR036915">
    <property type="entry name" value="Cyclin-like_sf"/>
</dbReference>
<dbReference type="Gene3D" id="1.10.472.10">
    <property type="entry name" value="Cyclin-like"/>
    <property type="match status" value="1"/>
</dbReference>
<name>A0ABQ8VG26_9AGAR</name>
<keyword evidence="4" id="KW-1185">Reference proteome</keyword>
<dbReference type="EMBL" id="JANVFT010000053">
    <property type="protein sequence ID" value="KAJ4484539.1"/>
    <property type="molecule type" value="Genomic_DNA"/>
</dbReference>